<sequence>MIHETPSSGLDPKYIAIVISSVIAVLGWLFSSYINTRTFKRNEASKLKDKIATLVESFFDTLEDKIKSRTVKETDLDDLIAGKLSLIELHLKHLKKKIDIQLLSDEHITRIRNDPYDYLNSANGDYRKKLNELKFNTLELIEENYTEWYFKNSSQNIIKEKISKKQKHQ</sequence>
<evidence type="ECO:0000313" key="2">
    <source>
        <dbReference type="EMBL" id="MBM0748530.1"/>
    </source>
</evidence>
<dbReference type="EMBL" id="JAFCXS010000011">
    <property type="protein sequence ID" value="MBM0748530.1"/>
    <property type="molecule type" value="Genomic_DNA"/>
</dbReference>
<evidence type="ECO:0000313" key="3">
    <source>
        <dbReference type="Proteomes" id="UP000809137"/>
    </source>
</evidence>
<keyword evidence="1" id="KW-1133">Transmembrane helix</keyword>
<comment type="caution">
    <text evidence="2">The sequence shown here is derived from an EMBL/GenBank/DDBJ whole genome shotgun (WGS) entry which is preliminary data.</text>
</comment>
<keyword evidence="1" id="KW-0812">Transmembrane</keyword>
<keyword evidence="3" id="KW-1185">Reference proteome</keyword>
<feature type="transmembrane region" description="Helical" evidence="1">
    <location>
        <begin position="14"/>
        <end position="34"/>
    </location>
</feature>
<evidence type="ECO:0000256" key="1">
    <source>
        <dbReference type="SAM" id="Phobius"/>
    </source>
</evidence>
<dbReference type="Proteomes" id="UP000809137">
    <property type="component" value="Unassembled WGS sequence"/>
</dbReference>
<keyword evidence="1" id="KW-0472">Membrane</keyword>
<accession>A0ABS1Z7Z6</accession>
<organism evidence="2 3">
    <name type="scientific">Pantoea eucrina</name>
    <dbReference type="NCBI Taxonomy" id="472693"/>
    <lineage>
        <taxon>Bacteria</taxon>
        <taxon>Pseudomonadati</taxon>
        <taxon>Pseudomonadota</taxon>
        <taxon>Gammaproteobacteria</taxon>
        <taxon>Enterobacterales</taxon>
        <taxon>Erwiniaceae</taxon>
        <taxon>Pantoea</taxon>
    </lineage>
</organism>
<gene>
    <name evidence="2" type="ORF">JJB79_14100</name>
</gene>
<protein>
    <submittedName>
        <fullName evidence="2">Uncharacterized protein</fullName>
    </submittedName>
</protein>
<reference evidence="2 3" key="1">
    <citation type="submission" date="2021-01" db="EMBL/GenBank/DDBJ databases">
        <title>Complete genome sequence of Pantoea eucrina OB49, a heavy metal tolerant bacterium with PGPR potential isolated from wheat in Algeria.</title>
        <authorList>
            <person name="Lekired A."/>
            <person name="Ouzari I.H."/>
        </authorList>
    </citation>
    <scope>NUCLEOTIDE SEQUENCE [LARGE SCALE GENOMIC DNA]</scope>
    <source>
        <strain evidence="2 3">OB49</strain>
    </source>
</reference>
<dbReference type="RefSeq" id="WP_203025675.1">
    <property type="nucleotide sequence ID" value="NZ_JAFCXS010000011.1"/>
</dbReference>
<name>A0ABS1Z7Z6_9GAMM</name>
<proteinExistence type="predicted"/>